<feature type="transmembrane region" description="Helical" evidence="5">
    <location>
        <begin position="36"/>
        <end position="57"/>
    </location>
</feature>
<evidence type="ECO:0000256" key="2">
    <source>
        <dbReference type="ARBA" id="ARBA00022692"/>
    </source>
</evidence>
<dbReference type="InterPro" id="IPR050638">
    <property type="entry name" value="AA-Vitamin_Transporters"/>
</dbReference>
<feature type="transmembrane region" description="Helical" evidence="5">
    <location>
        <begin position="121"/>
        <end position="140"/>
    </location>
</feature>
<evidence type="ECO:0000256" key="4">
    <source>
        <dbReference type="ARBA" id="ARBA00023136"/>
    </source>
</evidence>
<evidence type="ECO:0000313" key="8">
    <source>
        <dbReference type="Proteomes" id="UP000627292"/>
    </source>
</evidence>
<dbReference type="InterPro" id="IPR000620">
    <property type="entry name" value="EamA_dom"/>
</dbReference>
<feature type="transmembrane region" description="Helical" evidence="5">
    <location>
        <begin position="248"/>
        <end position="268"/>
    </location>
</feature>
<feature type="transmembrane region" description="Helical" evidence="5">
    <location>
        <begin position="274"/>
        <end position="294"/>
    </location>
</feature>
<dbReference type="RefSeq" id="WP_188956884.1">
    <property type="nucleotide sequence ID" value="NZ_BMIB01000004.1"/>
</dbReference>
<feature type="transmembrane region" description="Helical" evidence="5">
    <location>
        <begin position="183"/>
        <end position="205"/>
    </location>
</feature>
<dbReference type="AlphaFoldDB" id="A0A917MYF0"/>
<evidence type="ECO:0000256" key="5">
    <source>
        <dbReference type="SAM" id="Phobius"/>
    </source>
</evidence>
<protein>
    <submittedName>
        <fullName evidence="7">Drug/metabolite exporter YedA</fullName>
    </submittedName>
</protein>
<keyword evidence="3 5" id="KW-1133">Transmembrane helix</keyword>
<dbReference type="PANTHER" id="PTHR32322:SF14">
    <property type="entry name" value="PROTEIN PAGO"/>
    <property type="match status" value="1"/>
</dbReference>
<accession>A0A917MYF0</accession>
<name>A0A917MYF0_9BACT</name>
<evidence type="ECO:0000256" key="3">
    <source>
        <dbReference type="ARBA" id="ARBA00022989"/>
    </source>
</evidence>
<gene>
    <name evidence="7" type="ORF">GCM10011379_46540</name>
</gene>
<reference evidence="7" key="1">
    <citation type="journal article" date="2014" name="Int. J. Syst. Evol. Microbiol.">
        <title>Complete genome sequence of Corynebacterium casei LMG S-19264T (=DSM 44701T), isolated from a smear-ripened cheese.</title>
        <authorList>
            <consortium name="US DOE Joint Genome Institute (JGI-PGF)"/>
            <person name="Walter F."/>
            <person name="Albersmeier A."/>
            <person name="Kalinowski J."/>
            <person name="Ruckert C."/>
        </authorList>
    </citation>
    <scope>NUCLEOTIDE SEQUENCE</scope>
    <source>
        <strain evidence="7">CGMCC 1.15290</strain>
    </source>
</reference>
<dbReference type="GO" id="GO:0016020">
    <property type="term" value="C:membrane"/>
    <property type="evidence" value="ECO:0007669"/>
    <property type="project" value="UniProtKB-SubCell"/>
</dbReference>
<evidence type="ECO:0000256" key="1">
    <source>
        <dbReference type="ARBA" id="ARBA00004141"/>
    </source>
</evidence>
<dbReference type="SUPFAM" id="SSF103481">
    <property type="entry name" value="Multidrug resistance efflux transporter EmrE"/>
    <property type="match status" value="2"/>
</dbReference>
<feature type="transmembrane region" description="Helical" evidence="5">
    <location>
        <begin position="9"/>
        <end position="30"/>
    </location>
</feature>
<dbReference type="EMBL" id="BMIB01000004">
    <property type="protein sequence ID" value="GGH78517.1"/>
    <property type="molecule type" value="Genomic_DNA"/>
</dbReference>
<dbReference type="PANTHER" id="PTHR32322">
    <property type="entry name" value="INNER MEMBRANE TRANSPORTER"/>
    <property type="match status" value="1"/>
</dbReference>
<dbReference type="InterPro" id="IPR037185">
    <property type="entry name" value="EmrE-like"/>
</dbReference>
<feature type="transmembrane region" description="Helical" evidence="5">
    <location>
        <begin position="152"/>
        <end position="171"/>
    </location>
</feature>
<feature type="transmembrane region" description="Helical" evidence="5">
    <location>
        <begin position="95"/>
        <end position="114"/>
    </location>
</feature>
<feature type="transmembrane region" description="Helical" evidence="5">
    <location>
        <begin position="69"/>
        <end position="89"/>
    </location>
</feature>
<organism evidence="7 8">
    <name type="scientific">Filimonas zeae</name>
    <dbReference type="NCBI Taxonomy" id="1737353"/>
    <lineage>
        <taxon>Bacteria</taxon>
        <taxon>Pseudomonadati</taxon>
        <taxon>Bacteroidota</taxon>
        <taxon>Chitinophagia</taxon>
        <taxon>Chitinophagales</taxon>
        <taxon>Chitinophagaceae</taxon>
        <taxon>Filimonas</taxon>
    </lineage>
</organism>
<feature type="domain" description="EamA" evidence="6">
    <location>
        <begin position="155"/>
        <end position="291"/>
    </location>
</feature>
<evidence type="ECO:0000259" key="6">
    <source>
        <dbReference type="Pfam" id="PF00892"/>
    </source>
</evidence>
<proteinExistence type="predicted"/>
<dbReference type="Proteomes" id="UP000627292">
    <property type="component" value="Unassembled WGS sequence"/>
</dbReference>
<sequence length="315" mass="34220">MNGENRKAYWALLAICIIWGTTFLAARIGVKGFPALLFMGCRHLIAGLLLGSFCLIRKSKMPNLRAFKAQLLPGLFMVTLGNGIVGWAVKYIPSGLAALICAMMPVYVVVINLITGKSERMNYKIAFGLLLGLSGLLLIFKDNLAYLGSTQYLGGIIICLLSCLFWALGSLYSKQKQSEYNDVYMNVAMQLFSGGAVLILASYVIEDWGAIHGVPLASAGAISYLILFGSITAFVCFHYALSRLPVGVVTLYAYINPLVAIILGFVILKEAITVYTLLAFVLTLAGVFLVNAGYRKQSKPLSNASAIRIKQPSYE</sequence>
<keyword evidence="4 5" id="KW-0472">Membrane</keyword>
<dbReference type="Gene3D" id="1.10.3730.20">
    <property type="match status" value="1"/>
</dbReference>
<feature type="domain" description="EamA" evidence="6">
    <location>
        <begin position="8"/>
        <end position="140"/>
    </location>
</feature>
<feature type="transmembrane region" description="Helical" evidence="5">
    <location>
        <begin position="217"/>
        <end position="241"/>
    </location>
</feature>
<dbReference type="Pfam" id="PF00892">
    <property type="entry name" value="EamA"/>
    <property type="match status" value="2"/>
</dbReference>
<comment type="caution">
    <text evidence="7">The sequence shown here is derived from an EMBL/GenBank/DDBJ whole genome shotgun (WGS) entry which is preliminary data.</text>
</comment>
<keyword evidence="8" id="KW-1185">Reference proteome</keyword>
<comment type="subcellular location">
    <subcellularLocation>
        <location evidence="1">Membrane</location>
        <topology evidence="1">Multi-pass membrane protein</topology>
    </subcellularLocation>
</comment>
<keyword evidence="2 5" id="KW-0812">Transmembrane</keyword>
<reference evidence="7" key="2">
    <citation type="submission" date="2020-09" db="EMBL/GenBank/DDBJ databases">
        <authorList>
            <person name="Sun Q."/>
            <person name="Zhou Y."/>
        </authorList>
    </citation>
    <scope>NUCLEOTIDE SEQUENCE</scope>
    <source>
        <strain evidence="7">CGMCC 1.15290</strain>
    </source>
</reference>
<evidence type="ECO:0000313" key="7">
    <source>
        <dbReference type="EMBL" id="GGH78517.1"/>
    </source>
</evidence>